<dbReference type="PANTHER" id="PTHR36918:SF1">
    <property type="entry name" value="PROTEIN-EXPORT PROTEIN SECB"/>
    <property type="match status" value="1"/>
</dbReference>
<accession>A0A3B0U989</accession>
<dbReference type="Gene3D" id="3.10.420.10">
    <property type="entry name" value="SecB-like"/>
    <property type="match status" value="1"/>
</dbReference>
<dbReference type="GO" id="GO:0015031">
    <property type="term" value="P:protein transport"/>
    <property type="evidence" value="ECO:0007669"/>
    <property type="project" value="InterPro"/>
</dbReference>
<protein>
    <submittedName>
        <fullName evidence="1">Protein-export protein SecB (Maintains pre-export unfolded state)</fullName>
    </submittedName>
</protein>
<name>A0A3B0U989_9ZZZZ</name>
<reference evidence="1" key="1">
    <citation type="submission" date="2018-06" db="EMBL/GenBank/DDBJ databases">
        <authorList>
            <person name="Zhirakovskaya E."/>
        </authorList>
    </citation>
    <scope>NUCLEOTIDE SEQUENCE</scope>
</reference>
<dbReference type="HAMAP" id="MF_00821">
    <property type="entry name" value="SecB"/>
    <property type="match status" value="1"/>
</dbReference>
<gene>
    <name evidence="1" type="ORF">MNBD_ALPHA12-1423</name>
</gene>
<dbReference type="GO" id="GO:0051082">
    <property type="term" value="F:unfolded protein binding"/>
    <property type="evidence" value="ECO:0007669"/>
    <property type="project" value="InterPro"/>
</dbReference>
<dbReference type="SUPFAM" id="SSF54611">
    <property type="entry name" value="SecB-like"/>
    <property type="match status" value="1"/>
</dbReference>
<dbReference type="PANTHER" id="PTHR36918">
    <property type="match status" value="1"/>
</dbReference>
<sequence length="180" mass="19338">MAEDNQASPEGAAQDPSKLPSLNIVGQYVRDLSFENPEAPASIVAIGEAPSFNVSINVAVKKQTDDIFAVELTLNAKAERDAKILFNVELIYGGLFRVMNIPENQMAPALMIECPRLIFPFARQVLASVTQSGGFPPLLMEPVDFAVIYRQNLARMAEATKQSAANADGGEAANGDKTVN</sequence>
<evidence type="ECO:0000313" key="1">
    <source>
        <dbReference type="EMBL" id="VAW21099.1"/>
    </source>
</evidence>
<dbReference type="InterPro" id="IPR035958">
    <property type="entry name" value="SecB-like_sf"/>
</dbReference>
<dbReference type="GO" id="GO:0051262">
    <property type="term" value="P:protein tetramerization"/>
    <property type="evidence" value="ECO:0007669"/>
    <property type="project" value="InterPro"/>
</dbReference>
<dbReference type="PRINTS" id="PR01594">
    <property type="entry name" value="SECBCHAPRONE"/>
</dbReference>
<proteinExistence type="inferred from homology"/>
<dbReference type="InterPro" id="IPR003708">
    <property type="entry name" value="SecB"/>
</dbReference>
<organism evidence="1">
    <name type="scientific">hydrothermal vent metagenome</name>
    <dbReference type="NCBI Taxonomy" id="652676"/>
    <lineage>
        <taxon>unclassified sequences</taxon>
        <taxon>metagenomes</taxon>
        <taxon>ecological metagenomes</taxon>
    </lineage>
</organism>
<dbReference type="NCBIfam" id="NF004392">
    <property type="entry name" value="PRK05751.1-3"/>
    <property type="match status" value="1"/>
</dbReference>
<dbReference type="AlphaFoldDB" id="A0A3B0U989"/>
<dbReference type="NCBIfam" id="TIGR00809">
    <property type="entry name" value="secB"/>
    <property type="match status" value="1"/>
</dbReference>
<dbReference type="Pfam" id="PF02556">
    <property type="entry name" value="SecB"/>
    <property type="match status" value="1"/>
</dbReference>
<dbReference type="EMBL" id="UOEO01000157">
    <property type="protein sequence ID" value="VAW21099.1"/>
    <property type="molecule type" value="Genomic_DNA"/>
</dbReference>